<gene>
    <name evidence="6" type="ORF">MGAL_10B056626</name>
</gene>
<dbReference type="InterPro" id="IPR018247">
    <property type="entry name" value="EF_Hand_1_Ca_BS"/>
</dbReference>
<sequence length="767" mass="83587">MEGLKLSQQEQRNYGELFQLCDVDGTGRITGIKASELFLSSGLGQDALLQISELCGAKRLGHFGRSQFYIALKLIAAAQQGMPLKLDSLNSGKDMPLPKFTRLPEQENIGASYNSQTDGVPIERSGQAIPLQQHPPAGQLPPPPVTRKTHTRRDSGQQRALVDRDPGPAGPPGPPGPLPAQQQTQQSVTQTHTREESPLNPRSPTQKTSPPPPSSPPPAHQPSIPTVSITNQVNPQKPTQGTAPHHGSFNSINSTHDVGWASFEDEESHGLLGTGPKKYSLEPPGFDSSSISSDPESVDDVWAISDEQKEYYIKQFQSMQPDLQGVIIGGVAKEFFEKSKLPVRELSQIWNLSDINKDGALSLEEFCIAMHLVVLRRHEIELPERLPLSLMPYTAFTDEEPFSADLPKGSTLKRANSPDQSTSPQAQPQWAQSLIQESPRVPSDMSSPNQPVQFDFSKPVPSDPEAVIVHPVPMRASPETLKKDGRERVRAYSEPAPLVDTSIPVQPSSPSPPVSVETRNLGPSPIPNRPAPVPGTVTGLLIPVQASSQADGMGQEEPPAPPPRPPQQHGRSLSVDLQGLSQPPAVPPRASPKDSPAVKRGNITFSAIGSEKINKFNKFEPIPSQEALNTMVPAEVDNRLSQSDGLDKHRRAYSLDYNNLGPSKSVGAEAGDASLVIPGSSDPQTISPTVTFDVPENQEEGAGEKQKLPYRQVSRDKKDLQMAIRTHKERNSMLERLSSELNQELQEVMEQRIALEIQLEHLRPVYS</sequence>
<evidence type="ECO:0000259" key="5">
    <source>
        <dbReference type="PROSITE" id="PS50222"/>
    </source>
</evidence>
<feature type="compositionally biased region" description="Pro residues" evidence="3">
    <location>
        <begin position="209"/>
        <end position="220"/>
    </location>
</feature>
<feature type="compositionally biased region" description="Basic and acidic residues" evidence="3">
    <location>
        <begin position="152"/>
        <end position="166"/>
    </location>
</feature>
<feature type="domain" description="EH" evidence="4">
    <location>
        <begin position="10"/>
        <end position="96"/>
    </location>
</feature>
<evidence type="ECO:0000259" key="4">
    <source>
        <dbReference type="PROSITE" id="PS50031"/>
    </source>
</evidence>
<dbReference type="SUPFAM" id="SSF47473">
    <property type="entry name" value="EF-hand"/>
    <property type="match status" value="2"/>
</dbReference>
<dbReference type="PROSITE" id="PS00018">
    <property type="entry name" value="EF_HAND_1"/>
    <property type="match status" value="1"/>
</dbReference>
<keyword evidence="2" id="KW-0175">Coiled coil</keyword>
<evidence type="ECO:0000313" key="6">
    <source>
        <dbReference type="EMBL" id="VDI30373.1"/>
    </source>
</evidence>
<feature type="domain" description="EF-hand" evidence="5">
    <location>
        <begin position="341"/>
        <end position="376"/>
    </location>
</feature>
<comment type="caution">
    <text evidence="6">The sequence shown here is derived from an EMBL/GenBank/DDBJ whole genome shotgun (WGS) entry which is preliminary data.</text>
</comment>
<dbReference type="SMART" id="SM00054">
    <property type="entry name" value="EFh"/>
    <property type="match status" value="1"/>
</dbReference>
<evidence type="ECO:0000313" key="7">
    <source>
        <dbReference type="Proteomes" id="UP000596742"/>
    </source>
</evidence>
<dbReference type="AlphaFoldDB" id="A0A8B6E7F0"/>
<feature type="compositionally biased region" description="Polar residues" evidence="3">
    <location>
        <begin position="227"/>
        <end position="253"/>
    </location>
</feature>
<dbReference type="InterPro" id="IPR011992">
    <property type="entry name" value="EF-hand-dom_pair"/>
</dbReference>
<dbReference type="PANTHER" id="PTHR11216">
    <property type="entry name" value="EH DOMAIN"/>
    <property type="match status" value="1"/>
</dbReference>
<feature type="domain" description="EH" evidence="4">
    <location>
        <begin position="308"/>
        <end position="397"/>
    </location>
</feature>
<protein>
    <submittedName>
        <fullName evidence="6">RalBP1-associated Eps domain-containing protein</fullName>
    </submittedName>
</protein>
<feature type="compositionally biased region" description="Polar residues" evidence="3">
    <location>
        <begin position="109"/>
        <end position="118"/>
    </location>
</feature>
<dbReference type="InterPro" id="IPR002048">
    <property type="entry name" value="EF_hand_dom"/>
</dbReference>
<feature type="region of interest" description="Disordered" evidence="3">
    <location>
        <begin position="401"/>
        <end position="465"/>
    </location>
</feature>
<feature type="compositionally biased region" description="Polar residues" evidence="3">
    <location>
        <begin position="413"/>
        <end position="436"/>
    </location>
</feature>
<reference evidence="6" key="1">
    <citation type="submission" date="2018-11" db="EMBL/GenBank/DDBJ databases">
        <authorList>
            <person name="Alioto T."/>
            <person name="Alioto T."/>
        </authorList>
    </citation>
    <scope>NUCLEOTIDE SEQUENCE</scope>
</reference>
<dbReference type="InterPro" id="IPR000261">
    <property type="entry name" value="EH_dom"/>
</dbReference>
<dbReference type="GO" id="GO:0005886">
    <property type="term" value="C:plasma membrane"/>
    <property type="evidence" value="ECO:0007669"/>
    <property type="project" value="TreeGrafter"/>
</dbReference>
<dbReference type="PANTHER" id="PTHR11216:SF174">
    <property type="entry name" value="GH06923P"/>
    <property type="match status" value="1"/>
</dbReference>
<accession>A0A8B6E7F0</accession>
<evidence type="ECO:0000256" key="2">
    <source>
        <dbReference type="SAM" id="Coils"/>
    </source>
</evidence>
<evidence type="ECO:0000256" key="1">
    <source>
        <dbReference type="ARBA" id="ARBA00022837"/>
    </source>
</evidence>
<dbReference type="CDD" id="cd00052">
    <property type="entry name" value="EH"/>
    <property type="match status" value="2"/>
</dbReference>
<feature type="region of interest" description="Disordered" evidence="3">
    <location>
        <begin position="494"/>
        <end position="606"/>
    </location>
</feature>
<dbReference type="PROSITE" id="PS50222">
    <property type="entry name" value="EF_HAND_2"/>
    <property type="match status" value="1"/>
</dbReference>
<keyword evidence="7" id="KW-1185">Reference proteome</keyword>
<dbReference type="Pfam" id="PF12763">
    <property type="entry name" value="EH"/>
    <property type="match status" value="2"/>
</dbReference>
<dbReference type="Proteomes" id="UP000596742">
    <property type="component" value="Unassembled WGS sequence"/>
</dbReference>
<dbReference type="GO" id="GO:0016197">
    <property type="term" value="P:endosomal transport"/>
    <property type="evidence" value="ECO:0007669"/>
    <property type="project" value="TreeGrafter"/>
</dbReference>
<feature type="region of interest" description="Disordered" evidence="3">
    <location>
        <begin position="97"/>
        <end position="253"/>
    </location>
</feature>
<dbReference type="Gene3D" id="1.10.238.10">
    <property type="entry name" value="EF-hand"/>
    <property type="match status" value="2"/>
</dbReference>
<dbReference type="PROSITE" id="PS50031">
    <property type="entry name" value="EH"/>
    <property type="match status" value="2"/>
</dbReference>
<dbReference type="GO" id="GO:0006897">
    <property type="term" value="P:endocytosis"/>
    <property type="evidence" value="ECO:0007669"/>
    <property type="project" value="TreeGrafter"/>
</dbReference>
<dbReference type="OrthoDB" id="10045710at2759"/>
<feature type="compositionally biased region" description="Pro residues" evidence="3">
    <location>
        <begin position="168"/>
        <end position="178"/>
    </location>
</feature>
<evidence type="ECO:0000256" key="3">
    <source>
        <dbReference type="SAM" id="MobiDB-lite"/>
    </source>
</evidence>
<dbReference type="GO" id="GO:0005509">
    <property type="term" value="F:calcium ion binding"/>
    <property type="evidence" value="ECO:0007669"/>
    <property type="project" value="InterPro"/>
</dbReference>
<feature type="coiled-coil region" evidence="2">
    <location>
        <begin position="710"/>
        <end position="758"/>
    </location>
</feature>
<dbReference type="SMART" id="SM00027">
    <property type="entry name" value="EH"/>
    <property type="match status" value="2"/>
</dbReference>
<keyword evidence="1" id="KW-0106">Calcium</keyword>
<proteinExistence type="predicted"/>
<feature type="compositionally biased region" description="Pro residues" evidence="3">
    <location>
        <begin position="524"/>
        <end position="533"/>
    </location>
</feature>
<organism evidence="6 7">
    <name type="scientific">Mytilus galloprovincialis</name>
    <name type="common">Mediterranean mussel</name>
    <dbReference type="NCBI Taxonomy" id="29158"/>
    <lineage>
        <taxon>Eukaryota</taxon>
        <taxon>Metazoa</taxon>
        <taxon>Spiralia</taxon>
        <taxon>Lophotrochozoa</taxon>
        <taxon>Mollusca</taxon>
        <taxon>Bivalvia</taxon>
        <taxon>Autobranchia</taxon>
        <taxon>Pteriomorphia</taxon>
        <taxon>Mytilida</taxon>
        <taxon>Mytiloidea</taxon>
        <taxon>Mytilidae</taxon>
        <taxon>Mytilinae</taxon>
        <taxon>Mytilus</taxon>
    </lineage>
</organism>
<name>A0A8B6E7F0_MYTGA</name>
<dbReference type="EMBL" id="UYJE01004680">
    <property type="protein sequence ID" value="VDI30373.1"/>
    <property type="molecule type" value="Genomic_DNA"/>
</dbReference>
<dbReference type="GO" id="GO:0005737">
    <property type="term" value="C:cytoplasm"/>
    <property type="evidence" value="ECO:0007669"/>
    <property type="project" value="TreeGrafter"/>
</dbReference>